<keyword evidence="4" id="KW-0812">Transmembrane</keyword>
<evidence type="ECO:0000256" key="3">
    <source>
        <dbReference type="SAM" id="MobiDB-lite"/>
    </source>
</evidence>
<keyword evidence="6" id="KW-1185">Reference proteome</keyword>
<sequence length="860" mass="100663">MAAAGRSWPPYFLVLYTFITLSSVFVSGVEEIVGLCGTTIDFLENNKYSAIVSMSLPSSMSDYQNPRNKLYCDVTIRFSAGMNLMIELYYLDIIPDKDSSGTCTTGLEVLDQTSRNVYGKRLCMEAWEWEELHAMSKQEKKIVQTSPLILRLESEGPYRGNGFKVHINLFRPQYPCLNREFKCKEFTRCVNDDLRCDSWNDCGDHSDEEREAGCGLLTASEICAIVLGCLFFLGQVIIFALFCYTYRRLRRDYGLVRDHTDRSESKIPLGMDPELYKRYNSQESMGTHYSRTTGGGRTRRDSDSSVDKMDLEKIDRFITDNGSERSYRSNAKSKARSLALGSDTASETPRKTGQYSYNGGRRGRVASSNSINKGEAPLKINGIDNLVINQDSPRDSVERNGGRTTPDRKSTGSRKRNRGRDDYSDYSDEEEERRRRRRSRDRRSYRYSDDYDSESDYDRERRRRRRRGRSYSDDDYDSYDSEYERERRRQRSKERQRRSRELDGENQDKEGQDNSESKGGPRRRRNRTRDSYDSEEEDGKSRRQRRSPSYNSRDRRRRQRSRSYDDDEKEDEDRDRRRRRRSPSYDDDYERDRSRRRSPSYDDDDDSERDRKRRRRRSNDRRRNQNEERSSRPPSSERDETDARKDAERMSRALAKEVESKVPKHDVYSESPQPPLPSSFRPLTPKEETPPPPLKAKEDMHSPPPSQKRALTPPQVRNPSPSPAVSIKQPSNHSYHPPAPQPKHQRLPPISPPPSGEEIRQMEEEREKKKQQLHQQRIQRHQQGPSPPSSISGAPVSPDVDNRERRRSQDNRRERYSRDRFRQKGRRSDPEPPTSPPDYEDVNPRVRLDAPLAGYREETV</sequence>
<feature type="transmembrane region" description="Helical" evidence="4">
    <location>
        <begin position="224"/>
        <end position="244"/>
    </location>
</feature>
<comment type="caution">
    <text evidence="2">Lacks conserved residue(s) required for the propagation of feature annotation.</text>
</comment>
<feature type="compositionally biased region" description="Basic and acidic residues" evidence="3">
    <location>
        <begin position="800"/>
        <end position="830"/>
    </location>
</feature>
<dbReference type="Gene3D" id="4.10.400.10">
    <property type="entry name" value="Low-density Lipoprotein Receptor"/>
    <property type="match status" value="1"/>
</dbReference>
<feature type="compositionally biased region" description="Basic residues" evidence="3">
    <location>
        <begin position="611"/>
        <end position="620"/>
    </location>
</feature>
<evidence type="ECO:0000313" key="6">
    <source>
        <dbReference type="Proteomes" id="UP001283361"/>
    </source>
</evidence>
<dbReference type="PROSITE" id="PS01209">
    <property type="entry name" value="LDLRA_1"/>
    <property type="match status" value="1"/>
</dbReference>
<name>A0AAE0YHB4_9GAST</name>
<dbReference type="InterPro" id="IPR002172">
    <property type="entry name" value="LDrepeatLR_classA_rpt"/>
</dbReference>
<evidence type="ECO:0008006" key="7">
    <source>
        <dbReference type="Google" id="ProtNLM"/>
    </source>
</evidence>
<dbReference type="PANTHER" id="PTHR24652">
    <property type="entry name" value="LOW-DENSITY LIPOPROTEIN RECEPTOR CLASS A DOMAIN-CONTAINING PROTEIN 2"/>
    <property type="match status" value="1"/>
</dbReference>
<evidence type="ECO:0000256" key="4">
    <source>
        <dbReference type="SAM" id="Phobius"/>
    </source>
</evidence>
<feature type="compositionally biased region" description="Basic and acidic residues" evidence="3">
    <location>
        <begin position="499"/>
        <end position="516"/>
    </location>
</feature>
<dbReference type="Pfam" id="PF00057">
    <property type="entry name" value="Ldl_recept_a"/>
    <property type="match status" value="1"/>
</dbReference>
<dbReference type="CDD" id="cd00112">
    <property type="entry name" value="LDLa"/>
    <property type="match status" value="1"/>
</dbReference>
<evidence type="ECO:0000256" key="1">
    <source>
        <dbReference type="ARBA" id="ARBA00023157"/>
    </source>
</evidence>
<dbReference type="Proteomes" id="UP001283361">
    <property type="component" value="Unassembled WGS sequence"/>
</dbReference>
<evidence type="ECO:0000313" key="5">
    <source>
        <dbReference type="EMBL" id="KAK3745477.1"/>
    </source>
</evidence>
<organism evidence="5 6">
    <name type="scientific">Elysia crispata</name>
    <name type="common">lettuce slug</name>
    <dbReference type="NCBI Taxonomy" id="231223"/>
    <lineage>
        <taxon>Eukaryota</taxon>
        <taxon>Metazoa</taxon>
        <taxon>Spiralia</taxon>
        <taxon>Lophotrochozoa</taxon>
        <taxon>Mollusca</taxon>
        <taxon>Gastropoda</taxon>
        <taxon>Heterobranchia</taxon>
        <taxon>Euthyneura</taxon>
        <taxon>Panpulmonata</taxon>
        <taxon>Sacoglossa</taxon>
        <taxon>Placobranchoidea</taxon>
        <taxon>Plakobranchidae</taxon>
        <taxon>Elysia</taxon>
    </lineage>
</organism>
<dbReference type="PANTHER" id="PTHR24652:SF69">
    <property type="entry name" value="CUB DOMAIN-CONTAINING PROTEIN"/>
    <property type="match status" value="1"/>
</dbReference>
<reference evidence="5" key="1">
    <citation type="journal article" date="2023" name="G3 (Bethesda)">
        <title>A reference genome for the long-term kleptoplast-retaining sea slug Elysia crispata morphotype clarki.</title>
        <authorList>
            <person name="Eastman K.E."/>
            <person name="Pendleton A.L."/>
            <person name="Shaikh M.A."/>
            <person name="Suttiyut T."/>
            <person name="Ogas R."/>
            <person name="Tomko P."/>
            <person name="Gavelis G."/>
            <person name="Widhalm J.R."/>
            <person name="Wisecaver J.H."/>
        </authorList>
    </citation>
    <scope>NUCLEOTIDE SEQUENCE</scope>
    <source>
        <strain evidence="5">ECLA1</strain>
    </source>
</reference>
<dbReference type="InterPro" id="IPR023415">
    <property type="entry name" value="LDLR_class-A_CS"/>
</dbReference>
<feature type="compositionally biased region" description="Basic residues" evidence="3">
    <location>
        <begin position="488"/>
        <end position="498"/>
    </location>
</feature>
<proteinExistence type="predicted"/>
<dbReference type="PROSITE" id="PS50068">
    <property type="entry name" value="LDLRA_2"/>
    <property type="match status" value="1"/>
</dbReference>
<feature type="compositionally biased region" description="Polar residues" evidence="3">
    <location>
        <begin position="343"/>
        <end position="357"/>
    </location>
</feature>
<feature type="compositionally biased region" description="Basic and acidic residues" evidence="3">
    <location>
        <begin position="392"/>
        <end position="410"/>
    </location>
</feature>
<accession>A0AAE0YHB4</accession>
<keyword evidence="4" id="KW-0472">Membrane</keyword>
<feature type="transmembrane region" description="Helical" evidence="4">
    <location>
        <begin position="12"/>
        <end position="29"/>
    </location>
</feature>
<dbReference type="InterPro" id="IPR036055">
    <property type="entry name" value="LDL_receptor-like_sf"/>
</dbReference>
<dbReference type="EMBL" id="JAWDGP010006220">
    <property type="protein sequence ID" value="KAK3745477.1"/>
    <property type="molecule type" value="Genomic_DNA"/>
</dbReference>
<keyword evidence="4" id="KW-1133">Transmembrane helix</keyword>
<feature type="compositionally biased region" description="Basic and acidic residues" evidence="3">
    <location>
        <begin position="757"/>
        <end position="770"/>
    </location>
</feature>
<dbReference type="InterPro" id="IPR042333">
    <property type="entry name" value="LRAD2/Mig-13-like"/>
</dbReference>
<keyword evidence="1" id="KW-1015">Disulfide bond</keyword>
<feature type="compositionally biased region" description="Basic residues" evidence="3">
    <location>
        <begin position="771"/>
        <end position="780"/>
    </location>
</feature>
<gene>
    <name evidence="5" type="ORF">RRG08_018696</name>
</gene>
<evidence type="ECO:0000256" key="2">
    <source>
        <dbReference type="PROSITE-ProRule" id="PRU00124"/>
    </source>
</evidence>
<feature type="compositionally biased region" description="Basic and acidic residues" evidence="3">
    <location>
        <begin position="621"/>
        <end position="668"/>
    </location>
</feature>
<feature type="region of interest" description="Disordered" evidence="3">
    <location>
        <begin position="280"/>
        <end position="306"/>
    </location>
</feature>
<dbReference type="SMART" id="SM00192">
    <property type="entry name" value="LDLa"/>
    <property type="match status" value="1"/>
</dbReference>
<comment type="caution">
    <text evidence="5">The sequence shown here is derived from an EMBL/GenBank/DDBJ whole genome shotgun (WGS) entry which is preliminary data.</text>
</comment>
<protein>
    <recommendedName>
        <fullName evidence="7">CUB domain-containing protein</fullName>
    </recommendedName>
</protein>
<feature type="region of interest" description="Disordered" evidence="3">
    <location>
        <begin position="323"/>
        <end position="860"/>
    </location>
</feature>
<feature type="compositionally biased region" description="Basic and acidic residues" evidence="3">
    <location>
        <begin position="684"/>
        <end position="701"/>
    </location>
</feature>
<feature type="compositionally biased region" description="Low complexity" evidence="3">
    <location>
        <begin position="789"/>
        <end position="798"/>
    </location>
</feature>
<dbReference type="SUPFAM" id="SSF57424">
    <property type="entry name" value="LDL receptor-like module"/>
    <property type="match status" value="1"/>
</dbReference>
<dbReference type="AlphaFoldDB" id="A0AAE0YHB4"/>